<dbReference type="PANTHER" id="PTHR30429:SF0">
    <property type="entry name" value="METHIONINE-BINDING LIPOPROTEIN METQ"/>
    <property type="match status" value="1"/>
</dbReference>
<evidence type="ECO:0000256" key="5">
    <source>
        <dbReference type="ARBA" id="ARBA00023288"/>
    </source>
</evidence>
<organism evidence="9 10">
    <name type="scientific">Bacillus thermozeamaize</name>
    <dbReference type="NCBI Taxonomy" id="230954"/>
    <lineage>
        <taxon>Bacteria</taxon>
        <taxon>Bacillati</taxon>
        <taxon>Bacillota</taxon>
        <taxon>Bacilli</taxon>
        <taxon>Bacillales</taxon>
        <taxon>Bacillaceae</taxon>
        <taxon>Bacillus</taxon>
    </lineage>
</organism>
<dbReference type="EMBL" id="LZRT01000093">
    <property type="protein sequence ID" value="OUM86233.1"/>
    <property type="molecule type" value="Genomic_DNA"/>
</dbReference>
<dbReference type="CDD" id="cd13597">
    <property type="entry name" value="PBP2_lipoprotein_Tp32"/>
    <property type="match status" value="1"/>
</dbReference>
<evidence type="ECO:0000256" key="7">
    <source>
        <dbReference type="PIRSR" id="PIRSR002854-1"/>
    </source>
</evidence>
<dbReference type="Proteomes" id="UP000196475">
    <property type="component" value="Unassembled WGS sequence"/>
</dbReference>
<dbReference type="InterPro" id="IPR004872">
    <property type="entry name" value="Lipoprotein_NlpA"/>
</dbReference>
<evidence type="ECO:0000313" key="10">
    <source>
        <dbReference type="Proteomes" id="UP000196475"/>
    </source>
</evidence>
<protein>
    <recommendedName>
        <fullName evidence="6">Lipoprotein</fullName>
    </recommendedName>
</protein>
<reference evidence="10" key="1">
    <citation type="submission" date="2016-06" db="EMBL/GenBank/DDBJ databases">
        <authorList>
            <person name="Nascimento L."/>
            <person name="Pereira R.V."/>
            <person name="Martins L.F."/>
            <person name="Quaggio R.B."/>
            <person name="Silva A.M."/>
            <person name="Setubal J.C."/>
        </authorList>
    </citation>
    <scope>NUCLEOTIDE SEQUENCE [LARGE SCALE GENOMIC DNA]</scope>
</reference>
<keyword evidence="5 6" id="KW-0449">Lipoprotein</keyword>
<proteinExistence type="inferred from homology"/>
<dbReference type="PANTHER" id="PTHR30429">
    <property type="entry name" value="D-METHIONINE-BINDING LIPOPROTEIN METQ"/>
    <property type="match status" value="1"/>
</dbReference>
<evidence type="ECO:0000256" key="3">
    <source>
        <dbReference type="ARBA" id="ARBA00023136"/>
    </source>
</evidence>
<keyword evidence="3" id="KW-0472">Membrane</keyword>
<evidence type="ECO:0000256" key="4">
    <source>
        <dbReference type="ARBA" id="ARBA00023139"/>
    </source>
</evidence>
<name>A0A1Y3PFZ6_9BACI</name>
<keyword evidence="4" id="KW-0564">Palmitate</keyword>
<evidence type="ECO:0000256" key="8">
    <source>
        <dbReference type="SAM" id="SignalP"/>
    </source>
</evidence>
<keyword evidence="2 8" id="KW-0732">Signal</keyword>
<evidence type="ECO:0000256" key="2">
    <source>
        <dbReference type="ARBA" id="ARBA00022729"/>
    </source>
</evidence>
<comment type="caution">
    <text evidence="9">The sequence shown here is derived from an EMBL/GenBank/DDBJ whole genome shotgun (WGS) entry which is preliminary data.</text>
</comment>
<accession>A0A1Y3PFZ6</accession>
<dbReference type="Pfam" id="PF03180">
    <property type="entry name" value="Lipoprotein_9"/>
    <property type="match status" value="1"/>
</dbReference>
<comment type="subcellular location">
    <subcellularLocation>
        <location evidence="1">Membrane</location>
        <topology evidence="1">Lipid-anchor</topology>
    </subcellularLocation>
</comment>
<dbReference type="Gene3D" id="3.40.190.10">
    <property type="entry name" value="Periplasmic binding protein-like II"/>
    <property type="match status" value="2"/>
</dbReference>
<dbReference type="NCBIfam" id="TIGR00363">
    <property type="entry name" value="MetQ/NlpA family lipoprotein"/>
    <property type="match status" value="1"/>
</dbReference>
<dbReference type="AlphaFoldDB" id="A0A1Y3PFZ6"/>
<evidence type="ECO:0000256" key="1">
    <source>
        <dbReference type="ARBA" id="ARBA00004635"/>
    </source>
</evidence>
<dbReference type="PROSITE" id="PS51257">
    <property type="entry name" value="PROKAR_LIPOPROTEIN"/>
    <property type="match status" value="1"/>
</dbReference>
<sequence>MKRLFLGIILLVLMLALAACGTAAPNGSQDQSNQSNAGQAQDTNEPVTLKVGATAVPHAEILEDVVKPALEKEGIQLEVVVYEDYVQPNLNLQDKEIDANYFQHIPYLEKMSSEKNLNLVPLVGVHIEPMGIYSKKIKSLDELKEGAVVTIPDDPTNGGRALFLLQKAGLIKLKENAGIEATVNDIAENPKKLNIKTLEAAMLPRTLEDADIAVINTNYALQADLVPTEDALAIEESDSPYVNVLVVREEDKGNENLRKLAKALTSDEVKAYIEEKYKGSVVPAFREF</sequence>
<feature type="lipid moiety-binding region" description="S-diacylglycerol cysteine" evidence="7">
    <location>
        <position position="20"/>
    </location>
</feature>
<gene>
    <name evidence="9" type="ORF">BAA01_06240</name>
</gene>
<dbReference type="SUPFAM" id="SSF53850">
    <property type="entry name" value="Periplasmic binding protein-like II"/>
    <property type="match status" value="1"/>
</dbReference>
<feature type="signal peptide" evidence="8">
    <location>
        <begin position="1"/>
        <end position="18"/>
    </location>
</feature>
<evidence type="ECO:0000256" key="6">
    <source>
        <dbReference type="PIRNR" id="PIRNR002854"/>
    </source>
</evidence>
<dbReference type="PIRSF" id="PIRSF002854">
    <property type="entry name" value="MetQ"/>
    <property type="match status" value="1"/>
</dbReference>
<evidence type="ECO:0000313" key="9">
    <source>
        <dbReference type="EMBL" id="OUM86233.1"/>
    </source>
</evidence>
<feature type="chain" id="PRO_5039229505" description="Lipoprotein" evidence="8">
    <location>
        <begin position="19"/>
        <end position="288"/>
    </location>
</feature>
<comment type="similarity">
    <text evidence="6">Belongs to the nlpA lipoprotein family.</text>
</comment>
<dbReference type="GO" id="GO:0016020">
    <property type="term" value="C:membrane"/>
    <property type="evidence" value="ECO:0007669"/>
    <property type="project" value="UniProtKB-SubCell"/>
</dbReference>